<dbReference type="InterPro" id="IPR001179">
    <property type="entry name" value="PPIase_FKBP_dom"/>
</dbReference>
<comment type="caution">
    <text evidence="7">The sequence shown here is derived from an EMBL/GenBank/DDBJ whole genome shotgun (WGS) entry which is preliminary data.</text>
</comment>
<keyword evidence="3 4" id="KW-0413">Isomerase</keyword>
<keyword evidence="8" id="KW-1185">Reference proteome</keyword>
<dbReference type="RefSeq" id="WP_377960989.1">
    <property type="nucleotide sequence ID" value="NZ_JBHZOL010000013.1"/>
</dbReference>
<evidence type="ECO:0000313" key="7">
    <source>
        <dbReference type="EMBL" id="MFE4105056.1"/>
    </source>
</evidence>
<comment type="similarity">
    <text evidence="5">Belongs to the FKBP-type PPIase family.</text>
</comment>
<comment type="catalytic activity">
    <reaction evidence="1 4 5">
        <text>[protein]-peptidylproline (omega=180) = [protein]-peptidylproline (omega=0)</text>
        <dbReference type="Rhea" id="RHEA:16237"/>
        <dbReference type="Rhea" id="RHEA-COMP:10747"/>
        <dbReference type="Rhea" id="RHEA-COMP:10748"/>
        <dbReference type="ChEBI" id="CHEBI:83833"/>
        <dbReference type="ChEBI" id="CHEBI:83834"/>
        <dbReference type="EC" id="5.2.1.8"/>
    </reaction>
</comment>
<evidence type="ECO:0000256" key="2">
    <source>
        <dbReference type="ARBA" id="ARBA00023110"/>
    </source>
</evidence>
<dbReference type="EC" id="5.2.1.8" evidence="5"/>
<evidence type="ECO:0000256" key="1">
    <source>
        <dbReference type="ARBA" id="ARBA00000971"/>
    </source>
</evidence>
<dbReference type="InterPro" id="IPR046357">
    <property type="entry name" value="PPIase_dom_sf"/>
</dbReference>
<organism evidence="7 8">
    <name type="scientific">Almyronema epifaneia S1</name>
    <dbReference type="NCBI Taxonomy" id="2991925"/>
    <lineage>
        <taxon>Bacteria</taxon>
        <taxon>Bacillati</taxon>
        <taxon>Cyanobacteriota</taxon>
        <taxon>Cyanophyceae</taxon>
        <taxon>Nodosilineales</taxon>
        <taxon>Nodosilineaceae</taxon>
        <taxon>Almyronema</taxon>
        <taxon>Almyronema epifaneia</taxon>
    </lineage>
</organism>
<sequence>MKLKKGVKLLAAIAGTGPLVERQQRYVLALRLWLNHGERVNLPNQCLSHAVAEPTKVHADGFFEHQVRIDRENLIAGIFYAVQGMRIGGYRKVAISPHLAYGEKGIPGVIPANAKLTVEIRVLRQV</sequence>
<name>A0ABW6IA75_9CYAN</name>
<evidence type="ECO:0000259" key="6">
    <source>
        <dbReference type="PROSITE" id="PS50059"/>
    </source>
</evidence>
<accession>A0ABW6IA75</accession>
<keyword evidence="2 4" id="KW-0697">Rotamase</keyword>
<dbReference type="GO" id="GO:0003755">
    <property type="term" value="F:peptidyl-prolyl cis-trans isomerase activity"/>
    <property type="evidence" value="ECO:0007669"/>
    <property type="project" value="UniProtKB-EC"/>
</dbReference>
<evidence type="ECO:0000256" key="3">
    <source>
        <dbReference type="ARBA" id="ARBA00023235"/>
    </source>
</evidence>
<evidence type="ECO:0000256" key="5">
    <source>
        <dbReference type="RuleBase" id="RU003915"/>
    </source>
</evidence>
<proteinExistence type="inferred from homology"/>
<feature type="domain" description="PPIase FKBP-type" evidence="6">
    <location>
        <begin position="67"/>
        <end position="126"/>
    </location>
</feature>
<dbReference type="EMBL" id="JBHZOL010000013">
    <property type="protein sequence ID" value="MFE4105056.1"/>
    <property type="molecule type" value="Genomic_DNA"/>
</dbReference>
<evidence type="ECO:0000256" key="4">
    <source>
        <dbReference type="PROSITE-ProRule" id="PRU00277"/>
    </source>
</evidence>
<dbReference type="PROSITE" id="PS50059">
    <property type="entry name" value="FKBP_PPIASE"/>
    <property type="match status" value="1"/>
</dbReference>
<dbReference type="SUPFAM" id="SSF54534">
    <property type="entry name" value="FKBP-like"/>
    <property type="match status" value="1"/>
</dbReference>
<gene>
    <name evidence="7" type="ORF">ACFVKH_02120</name>
</gene>
<evidence type="ECO:0000313" key="8">
    <source>
        <dbReference type="Proteomes" id="UP001600165"/>
    </source>
</evidence>
<dbReference type="Gene3D" id="3.10.50.40">
    <property type="match status" value="1"/>
</dbReference>
<dbReference type="Proteomes" id="UP001600165">
    <property type="component" value="Unassembled WGS sequence"/>
</dbReference>
<reference evidence="7 8" key="1">
    <citation type="submission" date="2024-10" db="EMBL/GenBank/DDBJ databases">
        <authorList>
            <person name="Ratan Roy A."/>
            <person name="Morales Sandoval P.H."/>
            <person name="De Los Santos Villalobos S."/>
            <person name="Chakraborty S."/>
            <person name="Mukherjee J."/>
        </authorList>
    </citation>
    <scope>NUCLEOTIDE SEQUENCE [LARGE SCALE GENOMIC DNA]</scope>
    <source>
        <strain evidence="7 8">S1</strain>
    </source>
</reference>
<protein>
    <recommendedName>
        <fullName evidence="5">Peptidyl-prolyl cis-trans isomerase</fullName>
        <ecNumber evidence="5">5.2.1.8</ecNumber>
    </recommendedName>
</protein>
<dbReference type="Pfam" id="PF00254">
    <property type="entry name" value="FKBP_C"/>
    <property type="match status" value="1"/>
</dbReference>